<dbReference type="EMBL" id="JAFBBU010000001">
    <property type="protein sequence ID" value="MBM7470868.1"/>
    <property type="molecule type" value="Genomic_DNA"/>
</dbReference>
<evidence type="ECO:0000256" key="1">
    <source>
        <dbReference type="ARBA" id="ARBA00006056"/>
    </source>
</evidence>
<dbReference type="Pfam" id="PF02615">
    <property type="entry name" value="Ldh_2"/>
    <property type="match status" value="1"/>
</dbReference>
<dbReference type="InterPro" id="IPR043143">
    <property type="entry name" value="Mal/L-sulf/L-lact_DH-like_NADP"/>
</dbReference>
<keyword evidence="2" id="KW-0560">Oxidoreductase</keyword>
<dbReference type="Proteomes" id="UP000776164">
    <property type="component" value="Unassembled WGS sequence"/>
</dbReference>
<gene>
    <name evidence="3" type="ORF">JOE66_000502</name>
</gene>
<comment type="similarity">
    <text evidence="1">Belongs to the LDH2/MDH2 oxidoreductase family.</text>
</comment>
<dbReference type="Gene3D" id="3.30.1370.60">
    <property type="entry name" value="Hypothetical oxidoreductase yiak, domain 2"/>
    <property type="match status" value="1"/>
</dbReference>
<name>A0ABS2L1C3_9MICO</name>
<dbReference type="PANTHER" id="PTHR11091:SF0">
    <property type="entry name" value="MALATE DEHYDROGENASE"/>
    <property type="match status" value="1"/>
</dbReference>
<accession>A0ABS2L1C3</accession>
<dbReference type="SUPFAM" id="SSF89733">
    <property type="entry name" value="L-sulfolactate dehydrogenase-like"/>
    <property type="match status" value="1"/>
</dbReference>
<evidence type="ECO:0000313" key="3">
    <source>
        <dbReference type="EMBL" id="MBM7470868.1"/>
    </source>
</evidence>
<evidence type="ECO:0000256" key="2">
    <source>
        <dbReference type="ARBA" id="ARBA00023002"/>
    </source>
</evidence>
<dbReference type="InterPro" id="IPR043144">
    <property type="entry name" value="Mal/L-sulf/L-lact_DH-like_ah"/>
</dbReference>
<comment type="caution">
    <text evidence="3">The sequence shown here is derived from an EMBL/GenBank/DDBJ whole genome shotgun (WGS) entry which is preliminary data.</text>
</comment>
<keyword evidence="4" id="KW-1185">Reference proteome</keyword>
<proteinExistence type="inferred from homology"/>
<dbReference type="InterPro" id="IPR003767">
    <property type="entry name" value="Malate/L-lactate_DH-like"/>
</dbReference>
<dbReference type="Gene3D" id="1.10.1530.10">
    <property type="match status" value="1"/>
</dbReference>
<dbReference type="InterPro" id="IPR036111">
    <property type="entry name" value="Mal/L-sulfo/L-lacto_DH-like_sf"/>
</dbReference>
<protein>
    <submittedName>
        <fullName evidence="3">LDH2 family malate/lactate/ureidoglycolate dehydrogenase</fullName>
    </submittedName>
</protein>
<evidence type="ECO:0000313" key="4">
    <source>
        <dbReference type="Proteomes" id="UP000776164"/>
    </source>
</evidence>
<dbReference type="PANTHER" id="PTHR11091">
    <property type="entry name" value="OXIDOREDUCTASE-RELATED"/>
    <property type="match status" value="1"/>
</dbReference>
<organism evidence="3 4">
    <name type="scientific">Subtercola frigoramans</name>
    <dbReference type="NCBI Taxonomy" id="120298"/>
    <lineage>
        <taxon>Bacteria</taxon>
        <taxon>Bacillati</taxon>
        <taxon>Actinomycetota</taxon>
        <taxon>Actinomycetes</taxon>
        <taxon>Micrococcales</taxon>
        <taxon>Microbacteriaceae</taxon>
        <taxon>Subtercola</taxon>
    </lineage>
</organism>
<reference evidence="3 4" key="1">
    <citation type="submission" date="2021-01" db="EMBL/GenBank/DDBJ databases">
        <title>Sequencing the genomes of 1000 actinobacteria strains.</title>
        <authorList>
            <person name="Klenk H.-P."/>
        </authorList>
    </citation>
    <scope>NUCLEOTIDE SEQUENCE [LARGE SCALE GENOMIC DNA]</scope>
    <source>
        <strain evidence="3 4">DSM 13057</strain>
    </source>
</reference>
<sequence>MNETVTTVDADVVLETIRDALRTHGASDDAADVQAKALFEAELRAHPSHGVRRLAVVVERMRRGLIDVDSTPLLTWVSPAVVRVDGQGGFGPVVMNRAIAATMLRADETGIAMAVIANSSHIGMLAPYVERIAERGQIAVVLTTSEALVHAWGGREPIVGTNPIGIGVPTGGSPLVLDMSTAAVSMGKVIDYAATSRPLAPGWAIDSEGAPTTNAGAALGGAISPFGGAKGYALGITLEAMIGFLTTTSFGTDIAGTLDVELPSTKGDLLICISAERLGLQSSLPLLARYLTQVRDSGSENGSVDIPGDRARRTREENLRQGVLLDQTVWADALAMAKGGSPRA</sequence>